<dbReference type="Pfam" id="PF12704">
    <property type="entry name" value="MacB_PCD"/>
    <property type="match status" value="2"/>
</dbReference>
<dbReference type="AlphaFoldDB" id="A0A385SYF1"/>
<dbReference type="GO" id="GO:0022857">
    <property type="term" value="F:transmembrane transporter activity"/>
    <property type="evidence" value="ECO:0007669"/>
    <property type="project" value="TreeGrafter"/>
</dbReference>
<evidence type="ECO:0000256" key="3">
    <source>
        <dbReference type="ARBA" id="ARBA00022692"/>
    </source>
</evidence>
<evidence type="ECO:0000259" key="7">
    <source>
        <dbReference type="Pfam" id="PF02687"/>
    </source>
</evidence>
<organism evidence="9 10">
    <name type="scientific">Chryseolinea soli</name>
    <dbReference type="NCBI Taxonomy" id="2321403"/>
    <lineage>
        <taxon>Bacteria</taxon>
        <taxon>Pseudomonadati</taxon>
        <taxon>Bacteroidota</taxon>
        <taxon>Cytophagia</taxon>
        <taxon>Cytophagales</taxon>
        <taxon>Fulvivirgaceae</taxon>
        <taxon>Chryseolinea</taxon>
    </lineage>
</organism>
<feature type="transmembrane region" description="Helical" evidence="6">
    <location>
        <begin position="774"/>
        <end position="792"/>
    </location>
</feature>
<dbReference type="InterPro" id="IPR003838">
    <property type="entry name" value="ABC3_permease_C"/>
</dbReference>
<dbReference type="GO" id="GO:0005886">
    <property type="term" value="C:plasma membrane"/>
    <property type="evidence" value="ECO:0007669"/>
    <property type="project" value="UniProtKB-SubCell"/>
</dbReference>
<feature type="domain" description="MacB-like periplasmic core" evidence="8">
    <location>
        <begin position="22"/>
        <end position="252"/>
    </location>
</feature>
<evidence type="ECO:0000256" key="6">
    <source>
        <dbReference type="SAM" id="Phobius"/>
    </source>
</evidence>
<feature type="transmembrane region" description="Helical" evidence="6">
    <location>
        <begin position="740"/>
        <end position="759"/>
    </location>
</feature>
<dbReference type="Pfam" id="PF02687">
    <property type="entry name" value="FtsX"/>
    <property type="match status" value="2"/>
</dbReference>
<evidence type="ECO:0000313" key="9">
    <source>
        <dbReference type="EMBL" id="AYB33748.1"/>
    </source>
</evidence>
<feature type="domain" description="ABC3 transporter permease C-terminal" evidence="7">
    <location>
        <begin position="299"/>
        <end position="413"/>
    </location>
</feature>
<dbReference type="EMBL" id="CP032382">
    <property type="protein sequence ID" value="AYB33748.1"/>
    <property type="molecule type" value="Genomic_DNA"/>
</dbReference>
<dbReference type="InterPro" id="IPR025857">
    <property type="entry name" value="MacB_PCD"/>
</dbReference>
<feature type="domain" description="ABC3 transporter permease C-terminal" evidence="7">
    <location>
        <begin position="692"/>
        <end position="803"/>
    </location>
</feature>
<accession>A0A385SYF1</accession>
<feature type="transmembrane region" description="Helical" evidence="6">
    <location>
        <begin position="433"/>
        <end position="455"/>
    </location>
</feature>
<dbReference type="PANTHER" id="PTHR30572">
    <property type="entry name" value="MEMBRANE COMPONENT OF TRANSPORTER-RELATED"/>
    <property type="match status" value="1"/>
</dbReference>
<keyword evidence="2" id="KW-1003">Cell membrane</keyword>
<evidence type="ECO:0000256" key="1">
    <source>
        <dbReference type="ARBA" id="ARBA00004651"/>
    </source>
</evidence>
<evidence type="ECO:0000256" key="2">
    <source>
        <dbReference type="ARBA" id="ARBA00022475"/>
    </source>
</evidence>
<comment type="subcellular location">
    <subcellularLocation>
        <location evidence="1">Cell membrane</location>
        <topology evidence="1">Multi-pass membrane protein</topology>
    </subcellularLocation>
</comment>
<keyword evidence="3 6" id="KW-0812">Transmembrane</keyword>
<keyword evidence="5 6" id="KW-0472">Membrane</keyword>
<dbReference type="InterPro" id="IPR050250">
    <property type="entry name" value="Macrolide_Exporter_MacB"/>
</dbReference>
<feature type="transmembrane region" description="Helical" evidence="6">
    <location>
        <begin position="21"/>
        <end position="43"/>
    </location>
</feature>
<gene>
    <name evidence="9" type="ORF">D4L85_25600</name>
</gene>
<dbReference type="PROSITE" id="PS51257">
    <property type="entry name" value="PROKAR_LIPOPROTEIN"/>
    <property type="match status" value="1"/>
</dbReference>
<feature type="transmembrane region" description="Helical" evidence="6">
    <location>
        <begin position="688"/>
        <end position="707"/>
    </location>
</feature>
<keyword evidence="10" id="KW-1185">Reference proteome</keyword>
<evidence type="ECO:0000259" key="8">
    <source>
        <dbReference type="Pfam" id="PF12704"/>
    </source>
</evidence>
<feature type="transmembrane region" description="Helical" evidence="6">
    <location>
        <begin position="344"/>
        <end position="367"/>
    </location>
</feature>
<evidence type="ECO:0000313" key="10">
    <source>
        <dbReference type="Proteomes" id="UP000266183"/>
    </source>
</evidence>
<proteinExistence type="predicted"/>
<sequence length="811" mass="90103">MLMFRNYLKIAFRNLVRTKAYSIINICGLSLGVACCLLLALYVEDEFQYDRHHERLSDLYRIDTQFEANVVGFDKLGSVSPPIPMTLKDELPEIEAAARIVPTFGSANLIQYEDKKFYESNAFVADSTLFDVLTFEFIEGTPKKALADANTVVIAESIARKLFGSEPALDKSILITQGGTPVNYKITGVYKPQKSFLEANFFTSVMSEGGSGEYIRKNENAANEWAGQNFVGGYIKLAPGHSPKDLEKKINEVLVKYGSEDMKALGITKTLFLEPVKDIYLRSHVDKSQRITYIYTIVSIASFILILACINFMNLSTAKATKRAAEIGIRKVMGAFRGSLIRQILGEAMVVVAISIVISVILVLVALPVFNELSGKAISFNQGNVVFFGTALLILMVITGLIAGSYPAFYISSFQPATVLKGKFTMNKTSGRLRQGLVVLQFMVAIVLGCGMLVISRQLSFMKDKDLGFNPEAKIIVPLRTADAKKKYESLRTELEKMNAVKAVSATGYPPGSNIFNDMAFYREGGNMDNAILNRINNIDAGYMEMLDIKLIAGRPFTTNRLADSKGNLIINRTSAKKFGVEPKKMIGEKLYFDWQGKNYAFQVVGVVEDYNQTSLKDPIIPIVFQIPEKADEYSYLIASVNPSGLSQTVSQIEDMWKSQVSDAPFEYTFLDDNIQKQYLEDERISKIITYFTAIAIIICSLGLYGLSSFMAERRLKEIGVRKVMGASVPQIMGMMSREFVKLVLLAFVIAAPLAWYAMTQWLQAFEYKVPLDISIFTFAGLGAITIALLTVSYESLKAASTDPARTLRNE</sequence>
<name>A0A385SYF1_9BACT</name>
<evidence type="ECO:0000256" key="4">
    <source>
        <dbReference type="ARBA" id="ARBA00022989"/>
    </source>
</evidence>
<dbReference type="KEGG" id="chk:D4L85_25600"/>
<feature type="domain" description="MacB-like periplasmic core" evidence="8">
    <location>
        <begin position="495"/>
        <end position="622"/>
    </location>
</feature>
<keyword evidence="4 6" id="KW-1133">Transmembrane helix</keyword>
<reference evidence="10" key="1">
    <citation type="submission" date="2018-09" db="EMBL/GenBank/DDBJ databases">
        <title>Chryseolinea sp. KIS68-18 isolated from soil.</title>
        <authorList>
            <person name="Weon H.-Y."/>
            <person name="Kwon S.-W."/>
            <person name="Lee S.A."/>
        </authorList>
    </citation>
    <scope>NUCLEOTIDE SEQUENCE [LARGE SCALE GENOMIC DNA]</scope>
    <source>
        <strain evidence="10">KIS68-18</strain>
    </source>
</reference>
<protein>
    <submittedName>
        <fullName evidence="9">FtsX-like permease family protein</fullName>
    </submittedName>
</protein>
<evidence type="ECO:0000256" key="5">
    <source>
        <dbReference type="ARBA" id="ARBA00023136"/>
    </source>
</evidence>
<dbReference type="Proteomes" id="UP000266183">
    <property type="component" value="Chromosome"/>
</dbReference>
<feature type="transmembrane region" description="Helical" evidence="6">
    <location>
        <begin position="387"/>
        <end position="412"/>
    </location>
</feature>
<dbReference type="PANTHER" id="PTHR30572:SF18">
    <property type="entry name" value="ABC-TYPE MACROLIDE FAMILY EXPORT SYSTEM PERMEASE COMPONENT 2"/>
    <property type="match status" value="1"/>
</dbReference>
<feature type="transmembrane region" description="Helical" evidence="6">
    <location>
        <begin position="293"/>
        <end position="313"/>
    </location>
</feature>